<feature type="non-terminal residue" evidence="2">
    <location>
        <position position="1"/>
    </location>
</feature>
<reference evidence="2" key="2">
    <citation type="submission" date="2023-08" db="EMBL/GenBank/DDBJ databases">
        <title>Vibrio cholerae Outbreaks in Tanzania Exemplify Founder Flush: Simultaneous Increases in Population Size and Genetic Diversity.</title>
        <authorList>
            <person name="Debes A.K."/>
            <person name="Mohammed A."/>
            <person name="Maseke I."/>
            <person name="Almeida M."/>
            <person name="Li S."/>
            <person name="Matimba H."/>
            <person name="Joachim A."/>
            <person name="Mizinduko M."/>
            <person name="Nyanga S."/>
            <person name="Kelly M."/>
            <person name="Kachwamba Y."/>
            <person name="Schaffer A.M."/>
            <person name="Nyanga A.S."/>
            <person name="Mghamba J."/>
            <person name="Mosha F.S."/>
            <person name="Sack D.A."/>
            <person name="Stine O.C."/>
        </authorList>
    </citation>
    <scope>NUCLEOTIDE SEQUENCE</scope>
    <source>
        <strain evidence="2">TDS0091212</strain>
    </source>
</reference>
<evidence type="ECO:0000256" key="1">
    <source>
        <dbReference type="SAM" id="MobiDB-lite"/>
    </source>
</evidence>
<feature type="compositionally biased region" description="Basic and acidic residues" evidence="1">
    <location>
        <begin position="54"/>
        <end position="64"/>
    </location>
</feature>
<feature type="region of interest" description="Disordered" evidence="1">
    <location>
        <begin position="21"/>
        <end position="64"/>
    </location>
</feature>
<dbReference type="EMBL" id="JAHBND010000980">
    <property type="protein sequence ID" value="MBS7675636.1"/>
    <property type="molecule type" value="Genomic_DNA"/>
</dbReference>
<comment type="caution">
    <text evidence="2">The sequence shown here is derived from an EMBL/GenBank/DDBJ whole genome shotgun (WGS) entry which is preliminary data.</text>
</comment>
<dbReference type="Proteomes" id="UP001196338">
    <property type="component" value="Unassembled WGS sequence"/>
</dbReference>
<feature type="compositionally biased region" description="Basic and acidic residues" evidence="1">
    <location>
        <begin position="29"/>
        <end position="41"/>
    </location>
</feature>
<organism evidence="2 3">
    <name type="scientific">Vibrio cholerae</name>
    <dbReference type="NCBI Taxonomy" id="666"/>
    <lineage>
        <taxon>Bacteria</taxon>
        <taxon>Pseudomonadati</taxon>
        <taxon>Pseudomonadota</taxon>
        <taxon>Gammaproteobacteria</taxon>
        <taxon>Vibrionales</taxon>
        <taxon>Vibrionaceae</taxon>
        <taxon>Vibrio</taxon>
    </lineage>
</organism>
<sequence>IKLDSAKHIHQRLFFQEECRPSSAGASIGRRDSHLSAKSDHLVFSPNRCSSDTGRVEKTVRREP</sequence>
<name>A0AAW4KUW9_VIBCL</name>
<accession>A0AAW4KUW9</accession>
<evidence type="ECO:0000313" key="2">
    <source>
        <dbReference type="EMBL" id="MBS7675636.1"/>
    </source>
</evidence>
<dbReference type="AlphaFoldDB" id="A0AAW4KUW9"/>
<gene>
    <name evidence="2" type="ORF">KIN13_19730</name>
</gene>
<reference evidence="2" key="1">
    <citation type="submission" date="2021-05" db="EMBL/GenBank/DDBJ databases">
        <authorList>
            <person name="Stine C."/>
        </authorList>
    </citation>
    <scope>NUCLEOTIDE SEQUENCE</scope>
    <source>
        <strain evidence="2">TDS0091212</strain>
    </source>
</reference>
<protein>
    <submittedName>
        <fullName evidence="2">Uncharacterized protein</fullName>
    </submittedName>
</protein>
<evidence type="ECO:0000313" key="3">
    <source>
        <dbReference type="Proteomes" id="UP001196338"/>
    </source>
</evidence>
<dbReference type="RefSeq" id="WP_213421549.1">
    <property type="nucleotide sequence ID" value="NZ_JAHBND010000980.1"/>
</dbReference>
<proteinExistence type="predicted"/>